<dbReference type="OrthoDB" id="783596at2"/>
<comment type="caution">
    <text evidence="2">The sequence shown here is derived from an EMBL/GenBank/DDBJ whole genome shotgun (WGS) entry which is preliminary data.</text>
</comment>
<dbReference type="InterPro" id="IPR032466">
    <property type="entry name" value="Metal_Hydrolase"/>
</dbReference>
<accession>A0A1S1Z2L8</accession>
<evidence type="ECO:0000259" key="1">
    <source>
        <dbReference type="Pfam" id="PF01979"/>
    </source>
</evidence>
<dbReference type="AlphaFoldDB" id="A0A1S1Z2L8"/>
<dbReference type="Proteomes" id="UP000179797">
    <property type="component" value="Unassembled WGS sequence"/>
</dbReference>
<evidence type="ECO:0000313" key="2">
    <source>
        <dbReference type="EMBL" id="OHX67482.1"/>
    </source>
</evidence>
<dbReference type="GO" id="GO:0016810">
    <property type="term" value="F:hydrolase activity, acting on carbon-nitrogen (but not peptide) bonds"/>
    <property type="evidence" value="ECO:0007669"/>
    <property type="project" value="InterPro"/>
</dbReference>
<dbReference type="InterPro" id="IPR051781">
    <property type="entry name" value="Metallo-dep_Hydrolase"/>
</dbReference>
<dbReference type="SUPFAM" id="SSF51338">
    <property type="entry name" value="Composite domain of metallo-dependent hydrolases"/>
    <property type="match status" value="1"/>
</dbReference>
<gene>
    <name evidence="2" type="ORF">NH26_14570</name>
</gene>
<dbReference type="InterPro" id="IPR011059">
    <property type="entry name" value="Metal-dep_hydrolase_composite"/>
</dbReference>
<dbReference type="InterPro" id="IPR006680">
    <property type="entry name" value="Amidohydro-rel"/>
</dbReference>
<dbReference type="PANTHER" id="PTHR43135:SF3">
    <property type="entry name" value="ALPHA-D-RIBOSE 1-METHYLPHOSPHONATE 5-TRIPHOSPHATE DIPHOSPHATASE"/>
    <property type="match status" value="1"/>
</dbReference>
<reference evidence="2 3" key="1">
    <citation type="journal article" date="2012" name="Int. J. Syst. Evol. Microbiol.">
        <title>Flammeovirga pacifica sp. nov., isolated from deep-sea sediment.</title>
        <authorList>
            <person name="Xu H."/>
            <person name="Fu Y."/>
            <person name="Yang N."/>
            <person name="Ding Z."/>
            <person name="Lai Q."/>
            <person name="Zeng R."/>
        </authorList>
    </citation>
    <scope>NUCLEOTIDE SEQUENCE [LARGE SCALE GENOMIC DNA]</scope>
    <source>
        <strain evidence="3">DSM 24597 / LMG 26175 / WPAGA1</strain>
    </source>
</reference>
<dbReference type="Pfam" id="PF01979">
    <property type="entry name" value="Amidohydro_1"/>
    <property type="match status" value="1"/>
</dbReference>
<keyword evidence="3" id="KW-1185">Reference proteome</keyword>
<dbReference type="Gene3D" id="3.20.20.140">
    <property type="entry name" value="Metal-dependent hydrolases"/>
    <property type="match status" value="1"/>
</dbReference>
<proteinExistence type="predicted"/>
<dbReference type="EMBL" id="JRYR02000001">
    <property type="protein sequence ID" value="OHX67482.1"/>
    <property type="molecule type" value="Genomic_DNA"/>
</dbReference>
<dbReference type="SUPFAM" id="SSF51556">
    <property type="entry name" value="Metallo-dependent hydrolases"/>
    <property type="match status" value="1"/>
</dbReference>
<name>A0A1S1Z2L8_FLAPC</name>
<feature type="domain" description="Amidohydrolase-related" evidence="1">
    <location>
        <begin position="317"/>
        <end position="409"/>
    </location>
</feature>
<dbReference type="PANTHER" id="PTHR43135">
    <property type="entry name" value="ALPHA-D-RIBOSE 1-METHYLPHOSPHONATE 5-TRIPHOSPHATE DIPHOSPHATASE"/>
    <property type="match status" value="1"/>
</dbReference>
<sequence length="430" mass="47620">MKVLKKIILLNIILGMISGLTYGQVPTPAKPQSKPILIKGGTLHDGKGLVIENSIIAFKEGEITAIGNDISTEEYQVIDATGKHIYPGAILPTSQLGLIEIDAVSASNDDRETGYVNTEVRSIVAYNTDSHVIPTVRANGILIEQVMPSGGVFSGRSSIVQLDAWNWEEAIIKENDGQHLHWPSKYRHPSWMNPDKGVKPNKYYGERVKFIRQVLMDGLAYAEAEKHETPNFPLEAIKNLFTGDETLFIHVNDAKSIIEAIQLSQEFKVKNIVIVGGNDAWIIADFLKNHDIPVLLSDVHSLPSLEHDDVDLPFKRAKLLNDAGVKVGLTHSSASNSRNLPFYAGTCVAYGLNKEDALRMITYNTAEILGIEANYGSLEVGKSATLIITKGDFLDMRSSIIEHAFIDGRQIDLNNKHEMLYKKFKGKYEN</sequence>
<dbReference type="STRING" id="915059.NH26_14570"/>
<protein>
    <recommendedName>
        <fullName evidence="1">Amidohydrolase-related domain-containing protein</fullName>
    </recommendedName>
</protein>
<evidence type="ECO:0000313" key="3">
    <source>
        <dbReference type="Proteomes" id="UP000179797"/>
    </source>
</evidence>
<organism evidence="2 3">
    <name type="scientific">Flammeovirga pacifica</name>
    <dbReference type="NCBI Taxonomy" id="915059"/>
    <lineage>
        <taxon>Bacteria</taxon>
        <taxon>Pseudomonadati</taxon>
        <taxon>Bacteroidota</taxon>
        <taxon>Cytophagia</taxon>
        <taxon>Cytophagales</taxon>
        <taxon>Flammeovirgaceae</taxon>
        <taxon>Flammeovirga</taxon>
    </lineage>
</organism>